<dbReference type="GO" id="GO:0003677">
    <property type="term" value="F:DNA binding"/>
    <property type="evidence" value="ECO:0007669"/>
    <property type="project" value="InterPro"/>
</dbReference>
<gene>
    <name evidence="2" type="ORF">F2Y86_21320</name>
</gene>
<accession>A0A5M6A3Q6</accession>
<protein>
    <submittedName>
        <fullName evidence="2">Helix-turn-helix transcriptional regulator</fullName>
    </submittedName>
</protein>
<dbReference type="Gene3D" id="1.10.260.40">
    <property type="entry name" value="lambda repressor-like DNA-binding domains"/>
    <property type="match status" value="1"/>
</dbReference>
<dbReference type="InterPro" id="IPR010982">
    <property type="entry name" value="Lambda_DNA-bd_dom_sf"/>
</dbReference>
<dbReference type="AlphaFoldDB" id="A0A5M6A3Q6"/>
<sequence length="98" mass="11324">MKTSNIIEARRQKVNPEIRRMVDLSFKIVDRIHEILKEKGLKQKDLALRLGKNESEISRWMRGTHHFTIDTLIAIEDALGEPIIAVCHPEVTREPLSV</sequence>
<name>A0A5M6A3Q6_9BACE</name>
<reference evidence="2 3" key="1">
    <citation type="journal article" date="2019" name="Nat. Med.">
        <title>A library of human gut bacterial isolates paired with longitudinal multiomics data enables mechanistic microbiome research.</title>
        <authorList>
            <person name="Poyet M."/>
            <person name="Groussin M."/>
            <person name="Gibbons S.M."/>
            <person name="Avila-Pacheco J."/>
            <person name="Jiang X."/>
            <person name="Kearney S.M."/>
            <person name="Perrotta A.R."/>
            <person name="Berdy B."/>
            <person name="Zhao S."/>
            <person name="Lieberman T.D."/>
            <person name="Swanson P.K."/>
            <person name="Smith M."/>
            <person name="Roesemann S."/>
            <person name="Alexander J.E."/>
            <person name="Rich S.A."/>
            <person name="Livny J."/>
            <person name="Vlamakis H."/>
            <person name="Clish C."/>
            <person name="Bullock K."/>
            <person name="Deik A."/>
            <person name="Scott J."/>
            <person name="Pierce K.A."/>
            <person name="Xavier R.J."/>
            <person name="Alm E.J."/>
        </authorList>
    </citation>
    <scope>NUCLEOTIDE SEQUENCE [LARGE SCALE GENOMIC DNA]</scope>
    <source>
        <strain evidence="2 3">BIOML-A7</strain>
    </source>
</reference>
<evidence type="ECO:0000259" key="1">
    <source>
        <dbReference type="PROSITE" id="PS50943"/>
    </source>
</evidence>
<dbReference type="SMART" id="SM00530">
    <property type="entry name" value="HTH_XRE"/>
    <property type="match status" value="1"/>
</dbReference>
<dbReference type="InterPro" id="IPR001387">
    <property type="entry name" value="Cro/C1-type_HTH"/>
</dbReference>
<dbReference type="RefSeq" id="WP_149950384.1">
    <property type="nucleotide sequence ID" value="NZ_RCXI01000023.1"/>
</dbReference>
<organism evidence="2 3">
    <name type="scientific">Bacteroides cellulosilyticus</name>
    <dbReference type="NCBI Taxonomy" id="246787"/>
    <lineage>
        <taxon>Bacteria</taxon>
        <taxon>Pseudomonadati</taxon>
        <taxon>Bacteroidota</taxon>
        <taxon>Bacteroidia</taxon>
        <taxon>Bacteroidales</taxon>
        <taxon>Bacteroidaceae</taxon>
        <taxon>Bacteroides</taxon>
    </lineage>
</organism>
<dbReference type="Proteomes" id="UP000325055">
    <property type="component" value="Unassembled WGS sequence"/>
</dbReference>
<feature type="domain" description="HTH cro/C1-type" evidence="1">
    <location>
        <begin position="32"/>
        <end position="86"/>
    </location>
</feature>
<proteinExistence type="predicted"/>
<evidence type="ECO:0000313" key="3">
    <source>
        <dbReference type="Proteomes" id="UP000325055"/>
    </source>
</evidence>
<dbReference type="EMBL" id="VVYW01000022">
    <property type="protein sequence ID" value="KAA5404481.1"/>
    <property type="molecule type" value="Genomic_DNA"/>
</dbReference>
<dbReference type="SUPFAM" id="SSF47413">
    <property type="entry name" value="lambda repressor-like DNA-binding domains"/>
    <property type="match status" value="1"/>
</dbReference>
<dbReference type="Pfam" id="PF01381">
    <property type="entry name" value="HTH_3"/>
    <property type="match status" value="1"/>
</dbReference>
<evidence type="ECO:0000313" key="2">
    <source>
        <dbReference type="EMBL" id="KAA5404481.1"/>
    </source>
</evidence>
<dbReference type="PROSITE" id="PS50943">
    <property type="entry name" value="HTH_CROC1"/>
    <property type="match status" value="1"/>
</dbReference>
<comment type="caution">
    <text evidence="2">The sequence shown here is derived from an EMBL/GenBank/DDBJ whole genome shotgun (WGS) entry which is preliminary data.</text>
</comment>
<dbReference type="CDD" id="cd00093">
    <property type="entry name" value="HTH_XRE"/>
    <property type="match status" value="1"/>
</dbReference>